<evidence type="ECO:0000256" key="2">
    <source>
        <dbReference type="SAM" id="SignalP"/>
    </source>
</evidence>
<sequence>MRKFILIAGFVLVSAAAQAGDRSLSLGGVETKAAPAPAKATDASKSAEAPQAAEAPKYVERPAVVEPKPESKAETTNAETARTETARPSAARAARAYRPAAGRMSAGPGRPVARRTAYMSARAGSHRMRYGIRARIIGALHRHGIYW</sequence>
<comment type="caution">
    <text evidence="3">The sequence shown here is derived from an EMBL/GenBank/DDBJ whole genome shotgun (WGS) entry which is preliminary data.</text>
</comment>
<reference evidence="3 4" key="1">
    <citation type="submission" date="2024-02" db="EMBL/GenBank/DDBJ databases">
        <title>Adaptive strategies in a cosmopolitan and abundant soil bacterium.</title>
        <authorList>
            <person name="Carini P."/>
        </authorList>
    </citation>
    <scope>NUCLEOTIDE SEQUENCE [LARGE SCALE GENOMIC DNA]</scope>
    <source>
        <strain evidence="3 4">AZCC 1608</strain>
    </source>
</reference>
<feature type="compositionally biased region" description="Low complexity" evidence="1">
    <location>
        <begin position="34"/>
        <end position="47"/>
    </location>
</feature>
<feature type="compositionally biased region" description="Low complexity" evidence="1">
    <location>
        <begin position="86"/>
        <end position="101"/>
    </location>
</feature>
<evidence type="ECO:0000313" key="4">
    <source>
        <dbReference type="Proteomes" id="UP001364224"/>
    </source>
</evidence>
<dbReference type="RefSeq" id="WP_334487864.1">
    <property type="nucleotide sequence ID" value="NZ_JAZHRV010000001.1"/>
</dbReference>
<feature type="region of interest" description="Disordered" evidence="1">
    <location>
        <begin position="34"/>
        <end position="112"/>
    </location>
</feature>
<evidence type="ECO:0000256" key="1">
    <source>
        <dbReference type="SAM" id="MobiDB-lite"/>
    </source>
</evidence>
<evidence type="ECO:0000313" key="3">
    <source>
        <dbReference type="EMBL" id="MEH2559606.1"/>
    </source>
</evidence>
<feature type="chain" id="PRO_5045333745" evidence="2">
    <location>
        <begin position="20"/>
        <end position="147"/>
    </location>
</feature>
<keyword evidence="4" id="KW-1185">Reference proteome</keyword>
<name>A0ABU8BM27_9BRAD</name>
<protein>
    <submittedName>
        <fullName evidence="3">Outer membrane biosynthesis protein TonB</fullName>
    </submittedName>
</protein>
<dbReference type="EMBL" id="JAZHRV010000001">
    <property type="protein sequence ID" value="MEH2559606.1"/>
    <property type="molecule type" value="Genomic_DNA"/>
</dbReference>
<accession>A0ABU8BM27</accession>
<feature type="signal peptide" evidence="2">
    <location>
        <begin position="1"/>
        <end position="19"/>
    </location>
</feature>
<proteinExistence type="predicted"/>
<gene>
    <name evidence="3" type="ORF">V1286_007135</name>
</gene>
<organism evidence="3 4">
    <name type="scientific">Bradyrhizobium algeriense</name>
    <dbReference type="NCBI Taxonomy" id="634784"/>
    <lineage>
        <taxon>Bacteria</taxon>
        <taxon>Pseudomonadati</taxon>
        <taxon>Pseudomonadota</taxon>
        <taxon>Alphaproteobacteria</taxon>
        <taxon>Hyphomicrobiales</taxon>
        <taxon>Nitrobacteraceae</taxon>
        <taxon>Bradyrhizobium</taxon>
    </lineage>
</organism>
<keyword evidence="2" id="KW-0732">Signal</keyword>
<dbReference type="Proteomes" id="UP001364224">
    <property type="component" value="Unassembled WGS sequence"/>
</dbReference>